<proteinExistence type="predicted"/>
<comment type="caution">
    <text evidence="1">The sequence shown here is derived from an EMBL/GenBank/DDBJ whole genome shotgun (WGS) entry which is preliminary data.</text>
</comment>
<dbReference type="EMBL" id="JAPHNI010000053">
    <property type="protein sequence ID" value="KAJ8117419.1"/>
    <property type="molecule type" value="Genomic_DNA"/>
</dbReference>
<dbReference type="Proteomes" id="UP001153331">
    <property type="component" value="Unassembled WGS sequence"/>
</dbReference>
<reference evidence="1" key="1">
    <citation type="submission" date="2022-11" db="EMBL/GenBank/DDBJ databases">
        <title>Genome Sequence of Boeremia exigua.</title>
        <authorList>
            <person name="Buettner E."/>
        </authorList>
    </citation>
    <scope>NUCLEOTIDE SEQUENCE</scope>
    <source>
        <strain evidence="1">CU02</strain>
    </source>
</reference>
<gene>
    <name evidence="1" type="ORF">OPT61_g1371</name>
</gene>
<evidence type="ECO:0000313" key="2">
    <source>
        <dbReference type="Proteomes" id="UP001153331"/>
    </source>
</evidence>
<sequence length="294" mass="31673">MSWSCYNTVGRNGTWDGEVHVPCNMTAVEAGGHSTCCRIGDLCLTNGLCMHKEDVDKKNWYWRTGCTDESWEDPACPKWCDKIEPNRNTGLVMNCLKEESWCCAYVGGSLRDWPKQDPINTTCCTVDDLVTRAADPVVYATATIPIKVSIQSTSTSQTSVSLSTMSLPSTVTTADQSSLPTTDSPTQQNSDSAGLATGAKIGLGVGIPVGVIGIAAIGALFWLRRKRSAGAKMNTPELFTPSANDKAAVPPYQETAMNQQGAAMYRHEAPSPQIAHELPAAVEPSELPHQTKFK</sequence>
<keyword evidence="2" id="KW-1185">Reference proteome</keyword>
<name>A0ACC2IQJ1_9PLEO</name>
<accession>A0ACC2IQJ1</accession>
<evidence type="ECO:0000313" key="1">
    <source>
        <dbReference type="EMBL" id="KAJ8117419.1"/>
    </source>
</evidence>
<protein>
    <submittedName>
        <fullName evidence="1">Uncharacterized protein</fullName>
    </submittedName>
</protein>
<organism evidence="1 2">
    <name type="scientific">Boeremia exigua</name>
    <dbReference type="NCBI Taxonomy" id="749465"/>
    <lineage>
        <taxon>Eukaryota</taxon>
        <taxon>Fungi</taxon>
        <taxon>Dikarya</taxon>
        <taxon>Ascomycota</taxon>
        <taxon>Pezizomycotina</taxon>
        <taxon>Dothideomycetes</taxon>
        <taxon>Pleosporomycetidae</taxon>
        <taxon>Pleosporales</taxon>
        <taxon>Pleosporineae</taxon>
        <taxon>Didymellaceae</taxon>
        <taxon>Boeremia</taxon>
    </lineage>
</organism>